<keyword evidence="1" id="KW-0472">Membrane</keyword>
<dbReference type="Pfam" id="PF07914">
    <property type="entry name" value="DUF1679"/>
    <property type="match status" value="1"/>
</dbReference>
<dbReference type="InterPro" id="IPR012877">
    <property type="entry name" value="Dhs-27"/>
</dbReference>
<dbReference type="PANTHER" id="PTHR23020:SF8">
    <property type="entry name" value="CHK KINASE-LIKE DOMAIN-CONTAINING PROTEIN"/>
    <property type="match status" value="1"/>
</dbReference>
<keyword evidence="1" id="KW-0812">Transmembrane</keyword>
<sequence>MSDRSYASLGIAQQKSISTGSVHDLCSNLSSQTSHFGCPTTDVVRLLNACLSAKDRRENWESLLEKFYSFLKDEVGDNNQMPCTLEQKTFSFQLKQAYRLYFPLGAFMIVPMIGPLFSLANNSDDVEYKERLPMRKYKSIS</sequence>
<keyword evidence="1" id="KW-1133">Transmembrane helix</keyword>
<organism evidence="2 3">
    <name type="scientific">Ancylostoma ceylanicum</name>
    <dbReference type="NCBI Taxonomy" id="53326"/>
    <lineage>
        <taxon>Eukaryota</taxon>
        <taxon>Metazoa</taxon>
        <taxon>Ecdysozoa</taxon>
        <taxon>Nematoda</taxon>
        <taxon>Chromadorea</taxon>
        <taxon>Rhabditida</taxon>
        <taxon>Rhabditina</taxon>
        <taxon>Rhabditomorpha</taxon>
        <taxon>Strongyloidea</taxon>
        <taxon>Ancylostomatidae</taxon>
        <taxon>Ancylostomatinae</taxon>
        <taxon>Ancylostoma</taxon>
    </lineage>
</organism>
<name>A0A0D6L523_9BILA</name>
<keyword evidence="3" id="KW-1185">Reference proteome</keyword>
<protein>
    <submittedName>
        <fullName evidence="2">Uncharacterized protein</fullName>
    </submittedName>
</protein>
<dbReference type="AlphaFoldDB" id="A0A0D6L523"/>
<dbReference type="PANTHER" id="PTHR23020">
    <property type="entry name" value="UNCHARACTERIZED NUCLEAR HORMONE RECEPTOR-RELATED"/>
    <property type="match status" value="1"/>
</dbReference>
<dbReference type="EMBL" id="KE127529">
    <property type="protein sequence ID" value="EPB65638.1"/>
    <property type="molecule type" value="Genomic_DNA"/>
</dbReference>
<reference evidence="2 3" key="1">
    <citation type="submission" date="2013-05" db="EMBL/GenBank/DDBJ databases">
        <title>Draft genome of the parasitic nematode Anyclostoma ceylanicum.</title>
        <authorList>
            <person name="Mitreva M."/>
        </authorList>
    </citation>
    <scope>NUCLEOTIDE SEQUENCE [LARGE SCALE GENOMIC DNA]</scope>
</reference>
<accession>A0A0D6L523</accession>
<dbReference type="InterPro" id="IPR052961">
    <property type="entry name" value="Oxido-Kinase-like_Enzymes"/>
</dbReference>
<dbReference type="Proteomes" id="UP000054495">
    <property type="component" value="Unassembled WGS sequence"/>
</dbReference>
<evidence type="ECO:0000313" key="3">
    <source>
        <dbReference type="Proteomes" id="UP000054495"/>
    </source>
</evidence>
<feature type="transmembrane region" description="Helical" evidence="1">
    <location>
        <begin position="100"/>
        <end position="120"/>
    </location>
</feature>
<proteinExistence type="predicted"/>
<evidence type="ECO:0000256" key="1">
    <source>
        <dbReference type="SAM" id="Phobius"/>
    </source>
</evidence>
<gene>
    <name evidence="2" type="ORF">ANCCEY_15295</name>
</gene>
<evidence type="ECO:0000313" key="2">
    <source>
        <dbReference type="EMBL" id="EPB65638.1"/>
    </source>
</evidence>